<feature type="domain" description="UGGT thioredoxin-like" evidence="1">
    <location>
        <begin position="6"/>
        <end position="64"/>
    </location>
</feature>
<dbReference type="InterPro" id="IPR009448">
    <property type="entry name" value="UDP-g_GGtrans"/>
</dbReference>
<evidence type="ECO:0000313" key="3">
    <source>
        <dbReference type="Proteomes" id="UP000289886"/>
    </source>
</evidence>
<dbReference type="GO" id="GO:0005783">
    <property type="term" value="C:endoplasmic reticulum"/>
    <property type="evidence" value="ECO:0007669"/>
    <property type="project" value="TreeGrafter"/>
</dbReference>
<dbReference type="Pfam" id="PF18400">
    <property type="entry name" value="Thioredoxin_12"/>
    <property type="match status" value="1"/>
</dbReference>
<sequence length="72" mass="8042">MDINRGPKPYLYKSDHAFPGINGGDPPVVILYADLGTNTFNNFHKVLSEKAENGEIVYVLHHFVAVVIFANR</sequence>
<dbReference type="InterPro" id="IPR040693">
    <property type="entry name" value="UGGT_TRXL_1"/>
</dbReference>
<evidence type="ECO:0000259" key="1">
    <source>
        <dbReference type="Pfam" id="PF18400"/>
    </source>
</evidence>
<reference evidence="2 3" key="1">
    <citation type="submission" date="2019-01" db="EMBL/GenBank/DDBJ databases">
        <title>Draft Genome and Complete Hox-Cluster Characterization of the Sterlet Sturgeon (Acipenser ruthenus).</title>
        <authorList>
            <person name="Wei Q."/>
        </authorList>
    </citation>
    <scope>NUCLEOTIDE SEQUENCE [LARGE SCALE GENOMIC DNA]</scope>
    <source>
        <strain evidence="2">WHYD16114868_AA</strain>
        <tissue evidence="2">Blood</tissue>
    </source>
</reference>
<proteinExistence type="predicted"/>
<accession>A0A444V6S4</accession>
<dbReference type="PANTHER" id="PTHR11226">
    <property type="entry name" value="UDP-GLUCOSE GLYCOPROTEIN:GLUCOSYLTRANSFERASE"/>
    <property type="match status" value="1"/>
</dbReference>
<dbReference type="GO" id="GO:0051082">
    <property type="term" value="F:unfolded protein binding"/>
    <property type="evidence" value="ECO:0007669"/>
    <property type="project" value="TreeGrafter"/>
</dbReference>
<dbReference type="GO" id="GO:0018279">
    <property type="term" value="P:protein N-linked glycosylation via asparagine"/>
    <property type="evidence" value="ECO:0007669"/>
    <property type="project" value="TreeGrafter"/>
</dbReference>
<dbReference type="PANTHER" id="PTHR11226:SF1">
    <property type="entry name" value="UDP-GLUCOSE:GLYCOPROTEIN GLUCOSYLTRANSFERASE 2"/>
    <property type="match status" value="1"/>
</dbReference>
<name>A0A444V6S4_ACIRT</name>
<dbReference type="EMBL" id="SCEB01001844">
    <property type="protein sequence ID" value="RXM96127.1"/>
    <property type="molecule type" value="Genomic_DNA"/>
</dbReference>
<evidence type="ECO:0000313" key="2">
    <source>
        <dbReference type="EMBL" id="RXM96127.1"/>
    </source>
</evidence>
<protein>
    <submittedName>
        <fullName evidence="2">UDP-glucose:glycoprotein glucosyltransferase 2</fullName>
    </submittedName>
</protein>
<comment type="caution">
    <text evidence="2">The sequence shown here is derived from an EMBL/GenBank/DDBJ whole genome shotgun (WGS) entry which is preliminary data.</text>
</comment>
<dbReference type="GO" id="GO:0003980">
    <property type="term" value="F:UDP-glucose:glycoprotein glucosyltransferase activity"/>
    <property type="evidence" value="ECO:0007669"/>
    <property type="project" value="InterPro"/>
</dbReference>
<keyword evidence="2" id="KW-0808">Transferase</keyword>
<keyword evidence="3" id="KW-1185">Reference proteome</keyword>
<dbReference type="GO" id="GO:0036503">
    <property type="term" value="P:ERAD pathway"/>
    <property type="evidence" value="ECO:0007669"/>
    <property type="project" value="TreeGrafter"/>
</dbReference>
<organism evidence="2 3">
    <name type="scientific">Acipenser ruthenus</name>
    <name type="common">Sterlet sturgeon</name>
    <dbReference type="NCBI Taxonomy" id="7906"/>
    <lineage>
        <taxon>Eukaryota</taxon>
        <taxon>Metazoa</taxon>
        <taxon>Chordata</taxon>
        <taxon>Craniata</taxon>
        <taxon>Vertebrata</taxon>
        <taxon>Euteleostomi</taxon>
        <taxon>Actinopterygii</taxon>
        <taxon>Chondrostei</taxon>
        <taxon>Acipenseriformes</taxon>
        <taxon>Acipenseridae</taxon>
        <taxon>Acipenser</taxon>
    </lineage>
</organism>
<gene>
    <name evidence="2" type="ORF">EOD39_16076</name>
</gene>
<dbReference type="Proteomes" id="UP000289886">
    <property type="component" value="Unassembled WGS sequence"/>
</dbReference>
<dbReference type="AlphaFoldDB" id="A0A444V6S4"/>